<name>A0A182JUV2_9DIPT</name>
<evidence type="ECO:0000313" key="2">
    <source>
        <dbReference type="EnsemblMetazoa" id="ACHR002284-PA"/>
    </source>
</evidence>
<reference evidence="3" key="1">
    <citation type="submission" date="2013-03" db="EMBL/GenBank/DDBJ databases">
        <title>The Genome Sequence of Anopheles christyi ACHKN1017.</title>
        <authorList>
            <consortium name="The Broad Institute Genomics Platform"/>
            <person name="Neafsey D.E."/>
            <person name="Besansky N."/>
            <person name="Walker B."/>
            <person name="Young S.K."/>
            <person name="Zeng Q."/>
            <person name="Gargeya S."/>
            <person name="Fitzgerald M."/>
            <person name="Haas B."/>
            <person name="Abouelleil A."/>
            <person name="Allen A.W."/>
            <person name="Alvarado L."/>
            <person name="Arachchi H.M."/>
            <person name="Berlin A.M."/>
            <person name="Chapman S.B."/>
            <person name="Gainer-Dewar J."/>
            <person name="Goldberg J."/>
            <person name="Griggs A."/>
            <person name="Gujja S."/>
            <person name="Hansen M."/>
            <person name="Howarth C."/>
            <person name="Imamovic A."/>
            <person name="Ireland A."/>
            <person name="Larimer J."/>
            <person name="McCowan C."/>
            <person name="Murphy C."/>
            <person name="Pearson M."/>
            <person name="Poon T.W."/>
            <person name="Priest M."/>
            <person name="Roberts A."/>
            <person name="Saif S."/>
            <person name="Shea T."/>
            <person name="Sisk P."/>
            <person name="Sykes S."/>
            <person name="Wortman J."/>
            <person name="Nusbaum C."/>
            <person name="Birren B."/>
        </authorList>
    </citation>
    <scope>NUCLEOTIDE SEQUENCE [LARGE SCALE GENOMIC DNA]</scope>
    <source>
        <strain evidence="3">ACHKN1017</strain>
    </source>
</reference>
<protein>
    <recommendedName>
        <fullName evidence="4">Neuropeptide-like 4</fullName>
    </recommendedName>
</protein>
<sequence length="81" mass="8773">MALKFVIAMLFAIVACTLAAPAPEPKADPKAQFLAAAPVGYAAYPYAYTANYISPYSSVLPYTPYAYPSLAYSYNYPYAIV</sequence>
<dbReference type="EnsemblMetazoa" id="ACHR002284-RA">
    <property type="protein sequence ID" value="ACHR002284-PA"/>
    <property type="gene ID" value="ACHR002284"/>
</dbReference>
<evidence type="ECO:0000313" key="3">
    <source>
        <dbReference type="Proteomes" id="UP000075881"/>
    </source>
</evidence>
<dbReference type="PROSITE" id="PS51257">
    <property type="entry name" value="PROKAR_LIPOPROTEIN"/>
    <property type="match status" value="1"/>
</dbReference>
<evidence type="ECO:0000256" key="1">
    <source>
        <dbReference type="SAM" id="SignalP"/>
    </source>
</evidence>
<feature type="signal peptide" evidence="1">
    <location>
        <begin position="1"/>
        <end position="19"/>
    </location>
</feature>
<accession>A0A182JUV2</accession>
<dbReference type="AlphaFoldDB" id="A0A182JUV2"/>
<organism evidence="2 3">
    <name type="scientific">Anopheles christyi</name>
    <dbReference type="NCBI Taxonomy" id="43041"/>
    <lineage>
        <taxon>Eukaryota</taxon>
        <taxon>Metazoa</taxon>
        <taxon>Ecdysozoa</taxon>
        <taxon>Arthropoda</taxon>
        <taxon>Hexapoda</taxon>
        <taxon>Insecta</taxon>
        <taxon>Pterygota</taxon>
        <taxon>Neoptera</taxon>
        <taxon>Endopterygota</taxon>
        <taxon>Diptera</taxon>
        <taxon>Nematocera</taxon>
        <taxon>Culicoidea</taxon>
        <taxon>Culicidae</taxon>
        <taxon>Anophelinae</taxon>
        <taxon>Anopheles</taxon>
    </lineage>
</organism>
<dbReference type="Proteomes" id="UP000075881">
    <property type="component" value="Unassembled WGS sequence"/>
</dbReference>
<keyword evidence="3" id="KW-1185">Reference proteome</keyword>
<keyword evidence="1" id="KW-0732">Signal</keyword>
<reference evidence="2" key="2">
    <citation type="submission" date="2020-05" db="UniProtKB">
        <authorList>
            <consortium name="EnsemblMetazoa"/>
        </authorList>
    </citation>
    <scope>IDENTIFICATION</scope>
    <source>
        <strain evidence="2">ACHKN1017</strain>
    </source>
</reference>
<feature type="chain" id="PRO_5008124681" description="Neuropeptide-like 4" evidence="1">
    <location>
        <begin position="20"/>
        <end position="81"/>
    </location>
</feature>
<evidence type="ECO:0008006" key="4">
    <source>
        <dbReference type="Google" id="ProtNLM"/>
    </source>
</evidence>
<proteinExistence type="predicted"/>
<dbReference type="VEuPathDB" id="VectorBase:ACHR002284"/>